<comment type="caution">
    <text evidence="2">The sequence shown here is derived from an EMBL/GenBank/DDBJ whole genome shotgun (WGS) entry which is preliminary data.</text>
</comment>
<evidence type="ECO:0000313" key="3">
    <source>
        <dbReference type="Proteomes" id="UP000323646"/>
    </source>
</evidence>
<dbReference type="Pfam" id="PF06782">
    <property type="entry name" value="UPF0236"/>
    <property type="match status" value="1"/>
</dbReference>
<evidence type="ECO:0000313" key="2">
    <source>
        <dbReference type="EMBL" id="TYZ23375.1"/>
    </source>
</evidence>
<dbReference type="Proteomes" id="UP000323646">
    <property type="component" value="Unassembled WGS sequence"/>
</dbReference>
<dbReference type="AlphaFoldDB" id="A0A5D6W8S3"/>
<dbReference type="NCBIfam" id="NF033529">
    <property type="entry name" value="transpos_ISLre2"/>
    <property type="match status" value="1"/>
</dbReference>
<reference evidence="2 3" key="1">
    <citation type="submission" date="2019-08" db="EMBL/GenBank/DDBJ databases">
        <title>Selenomonas sp. mPRGC5 and Selenomonas sp. mPRGC8 isolated from ruminal fluid of dairy goat (Capra hircus).</title>
        <authorList>
            <person name="Poothong S."/>
            <person name="Nuengjamnong C."/>
            <person name="Tanasupawat S."/>
        </authorList>
    </citation>
    <scope>NUCLEOTIDE SEQUENCE [LARGE SCALE GENOMIC DNA]</scope>
    <source>
        <strain evidence="3">mPRGC5</strain>
    </source>
</reference>
<name>A0A5D6W8S3_9FIRM</name>
<keyword evidence="3" id="KW-1185">Reference proteome</keyword>
<protein>
    <submittedName>
        <fullName evidence="2">ISLre2 family transposase</fullName>
    </submittedName>
</protein>
<comment type="similarity">
    <text evidence="1">Belongs to the UPF0236 family.</text>
</comment>
<dbReference type="RefSeq" id="WP_149171127.1">
    <property type="nucleotide sequence ID" value="NZ_VTOY01000003.1"/>
</dbReference>
<sequence length="353" mass="40840">MNNTLAEIINIVKTTTNNIDREDTLRKYFEAKTCRMVSEALEAIDRELAAQYGKDGEASISPLDKELGIHRYQRYSAYFEYQAAQIAAKTVYRTTAMAINALTPVTISHQQVGNIIKHVGERYAEWEKEKEQQQDKGGHITELKKPEVLYIEGDGLELKEQKGKHMEVHRFQIAEGVKEHKNRRELVGTHYIADFDHRKAVKAMTDYLSMHYDLSKTIVMSNSDGGSGYTQSVFAEILGRTKRHEHFMDSYHVNKKIKDRIAWVGKELTNKLHNALRGHDWGKVSTVLDTVQSQAQDDSQVEHTEKLRAYLERNWAFLSNMRQRGLSNYVKLIGTCESNHRLYSYRMKKQGRR</sequence>
<organism evidence="2 3">
    <name type="scientific">Selenomonas ruminis</name>
    <dbReference type="NCBI Taxonomy" id="2593411"/>
    <lineage>
        <taxon>Bacteria</taxon>
        <taxon>Bacillati</taxon>
        <taxon>Bacillota</taxon>
        <taxon>Negativicutes</taxon>
        <taxon>Selenomonadales</taxon>
        <taxon>Selenomonadaceae</taxon>
        <taxon>Selenomonas</taxon>
    </lineage>
</organism>
<evidence type="ECO:0000256" key="1">
    <source>
        <dbReference type="ARBA" id="ARBA00006539"/>
    </source>
</evidence>
<dbReference type="EMBL" id="VTOY01000003">
    <property type="protein sequence ID" value="TYZ23375.1"/>
    <property type="molecule type" value="Genomic_DNA"/>
</dbReference>
<dbReference type="OrthoDB" id="2162583at2"/>
<proteinExistence type="inferred from homology"/>
<accession>A0A5D6W8S3</accession>
<dbReference type="InterPro" id="IPR009620">
    <property type="entry name" value="UPF0236"/>
</dbReference>
<gene>
    <name evidence="2" type="ORF">FZ040_05710</name>
</gene>